<dbReference type="InterPro" id="IPR003856">
    <property type="entry name" value="LPS_length_determ_N"/>
</dbReference>
<feature type="transmembrane region" description="Helical" evidence="7">
    <location>
        <begin position="425"/>
        <end position="444"/>
    </location>
</feature>
<name>A0A379KPW1_PSEPU</name>
<dbReference type="AlphaFoldDB" id="A0A379KPW1"/>
<sequence length="522" mass="57958">MKTDYELSLKDYIAIIKDRALLLGVSIVVVIAATVGVAVSVPPLYQSTGTILVESQQISPELVSANNNSFADERIEVIRQRVMTRENLLKIIDKYNLFADKGRRFSETDKIEQMRSAIVVATLSTYVKGRGEATVAFTVSYEDKRAEVAKEVADELVTLFLNENMKQRTERATETTEFLTQEANKLGAELAALENKLADFKQAHANALPENQQLRMSMLSRSELEFREVDRDYKAAQEELRYLELELAAANAGVPAQAAGGRPASADQPQDLASLKAEYARLLTKYTPAHPDVVAVKRKIDLLKASGEKGIAAAAAMNLDAARVRTKMAATQSRIASLAEQKRQLTAKMEGYEADILEAPQVERGLVTLMRDHDNARKKYEEIRDKEMGAKITESLEQENKAERFVLLEPPLMPEKPVKPNRKKIVALGLVLAPAVGGALVMLLEMLNQRIRGVGALESVLGKRVLVAVPYISTQADVARRRKWRVLLVIGGLLLVAMLMVVVHVFYMPLDLLLFKAMARFE</sequence>
<evidence type="ECO:0000256" key="3">
    <source>
        <dbReference type="ARBA" id="ARBA00022692"/>
    </source>
</evidence>
<keyword evidence="2" id="KW-1003">Cell membrane</keyword>
<comment type="subcellular location">
    <subcellularLocation>
        <location evidence="1">Cell membrane</location>
        <topology evidence="1">Multi-pass membrane protein</topology>
    </subcellularLocation>
</comment>
<keyword evidence="3 7" id="KW-0812">Transmembrane</keyword>
<dbReference type="RefSeq" id="WP_115274614.1">
    <property type="nucleotide sequence ID" value="NZ_JABTYF010000007.1"/>
</dbReference>
<evidence type="ECO:0000256" key="6">
    <source>
        <dbReference type="SAM" id="Coils"/>
    </source>
</evidence>
<evidence type="ECO:0000256" key="7">
    <source>
        <dbReference type="SAM" id="Phobius"/>
    </source>
</evidence>
<dbReference type="PANTHER" id="PTHR32309:SF13">
    <property type="entry name" value="FERRIC ENTEROBACTIN TRANSPORT PROTEIN FEPE"/>
    <property type="match status" value="1"/>
</dbReference>
<protein>
    <submittedName>
        <fullName evidence="9">Lipopolysaccharide biosynthesis protein</fullName>
    </submittedName>
</protein>
<accession>A0A379KPW1</accession>
<gene>
    <name evidence="9" type="ORF">NCTC7914_03581</name>
</gene>
<evidence type="ECO:0000259" key="8">
    <source>
        <dbReference type="Pfam" id="PF02706"/>
    </source>
</evidence>
<keyword evidence="5 7" id="KW-0472">Membrane</keyword>
<dbReference type="GO" id="GO:0005886">
    <property type="term" value="C:plasma membrane"/>
    <property type="evidence" value="ECO:0007669"/>
    <property type="project" value="UniProtKB-SubCell"/>
</dbReference>
<dbReference type="Pfam" id="PF02706">
    <property type="entry name" value="Wzz"/>
    <property type="match status" value="1"/>
</dbReference>
<proteinExistence type="predicted"/>
<dbReference type="Proteomes" id="UP000254602">
    <property type="component" value="Unassembled WGS sequence"/>
</dbReference>
<dbReference type="EMBL" id="UGUY01000001">
    <property type="protein sequence ID" value="SUD69437.1"/>
    <property type="molecule type" value="Genomic_DNA"/>
</dbReference>
<dbReference type="GO" id="GO:0004713">
    <property type="term" value="F:protein tyrosine kinase activity"/>
    <property type="evidence" value="ECO:0007669"/>
    <property type="project" value="TreeGrafter"/>
</dbReference>
<feature type="transmembrane region" description="Helical" evidence="7">
    <location>
        <begin position="21"/>
        <end position="45"/>
    </location>
</feature>
<keyword evidence="6" id="KW-0175">Coiled coil</keyword>
<keyword evidence="4 7" id="KW-1133">Transmembrane helix</keyword>
<reference evidence="9 10" key="1">
    <citation type="submission" date="2018-06" db="EMBL/GenBank/DDBJ databases">
        <authorList>
            <consortium name="Pathogen Informatics"/>
            <person name="Doyle S."/>
        </authorList>
    </citation>
    <scope>NUCLEOTIDE SEQUENCE [LARGE SCALE GENOMIC DNA]</scope>
    <source>
        <strain evidence="9 10">NCTC7914</strain>
    </source>
</reference>
<feature type="coiled-coil region" evidence="6">
    <location>
        <begin position="328"/>
        <end position="386"/>
    </location>
</feature>
<feature type="domain" description="Polysaccharide chain length determinant N-terminal" evidence="8">
    <location>
        <begin position="6"/>
        <end position="82"/>
    </location>
</feature>
<evidence type="ECO:0000313" key="9">
    <source>
        <dbReference type="EMBL" id="SUD69437.1"/>
    </source>
</evidence>
<feature type="transmembrane region" description="Helical" evidence="7">
    <location>
        <begin position="486"/>
        <end position="507"/>
    </location>
</feature>
<evidence type="ECO:0000256" key="5">
    <source>
        <dbReference type="ARBA" id="ARBA00023136"/>
    </source>
</evidence>
<organism evidence="9 10">
    <name type="scientific">Pseudomonas putida</name>
    <name type="common">Arthrobacter siderocapsulatus</name>
    <dbReference type="NCBI Taxonomy" id="303"/>
    <lineage>
        <taxon>Bacteria</taxon>
        <taxon>Pseudomonadati</taxon>
        <taxon>Pseudomonadota</taxon>
        <taxon>Gammaproteobacteria</taxon>
        <taxon>Pseudomonadales</taxon>
        <taxon>Pseudomonadaceae</taxon>
        <taxon>Pseudomonas</taxon>
    </lineage>
</organism>
<evidence type="ECO:0000313" key="10">
    <source>
        <dbReference type="Proteomes" id="UP000254602"/>
    </source>
</evidence>
<evidence type="ECO:0000256" key="1">
    <source>
        <dbReference type="ARBA" id="ARBA00004651"/>
    </source>
</evidence>
<evidence type="ECO:0000256" key="4">
    <source>
        <dbReference type="ARBA" id="ARBA00022989"/>
    </source>
</evidence>
<dbReference type="PANTHER" id="PTHR32309">
    <property type="entry name" value="TYROSINE-PROTEIN KINASE"/>
    <property type="match status" value="1"/>
</dbReference>
<feature type="coiled-coil region" evidence="6">
    <location>
        <begin position="162"/>
        <end position="253"/>
    </location>
</feature>
<dbReference type="InterPro" id="IPR050445">
    <property type="entry name" value="Bact_polysacc_biosynth/exp"/>
</dbReference>
<evidence type="ECO:0000256" key="2">
    <source>
        <dbReference type="ARBA" id="ARBA00022475"/>
    </source>
</evidence>